<comment type="similarity">
    <text evidence="2">Belongs to the pterin-4-alpha-carbinolamine dehydratase family.</text>
</comment>
<dbReference type="AlphaFoldDB" id="A0AAW6T687"/>
<reference evidence="6 7" key="1">
    <citation type="submission" date="2023-04" db="EMBL/GenBank/DDBJ databases">
        <title>Klugiella caeni sp. nov. isolated from the sludge of biochemical tank.</title>
        <authorList>
            <person name="Geng K."/>
        </authorList>
    </citation>
    <scope>NUCLEOTIDE SEQUENCE [LARGE SCALE GENOMIC DNA]</scope>
    <source>
        <strain evidence="6 7">YN-L-19</strain>
    </source>
</reference>
<dbReference type="NCBIfam" id="NF002017">
    <property type="entry name" value="PRK00823.1-2"/>
    <property type="match status" value="1"/>
</dbReference>
<evidence type="ECO:0000256" key="2">
    <source>
        <dbReference type="ARBA" id="ARBA00006472"/>
    </source>
</evidence>
<comment type="caution">
    <text evidence="6">The sequence shown here is derived from an EMBL/GenBank/DDBJ whole genome shotgun (WGS) entry which is preliminary data.</text>
</comment>
<gene>
    <name evidence="6" type="ORF">QF206_06415</name>
</gene>
<dbReference type="EMBL" id="JASATX010000002">
    <property type="protein sequence ID" value="MDI2098596.1"/>
    <property type="molecule type" value="Genomic_DNA"/>
</dbReference>
<sequence length="98" mass="10350">MTSTLDSGATSDALEGTAFTHEGDALVAHFDTKDFAGAMRLLNAVADSAESLNHHPDVELGYGRLDLRLTSHEAGGVTDLDLELARHVQAAARELGYA</sequence>
<dbReference type="InterPro" id="IPR036428">
    <property type="entry name" value="PCD_sf"/>
</dbReference>
<dbReference type="InterPro" id="IPR001533">
    <property type="entry name" value="Pterin_deHydtase"/>
</dbReference>
<organism evidence="6 7">
    <name type="scientific">Ruicaihuangia caeni</name>
    <dbReference type="NCBI Taxonomy" id="3042517"/>
    <lineage>
        <taxon>Bacteria</taxon>
        <taxon>Bacillati</taxon>
        <taxon>Actinomycetota</taxon>
        <taxon>Actinomycetes</taxon>
        <taxon>Micrococcales</taxon>
        <taxon>Microbacteriaceae</taxon>
        <taxon>Ruicaihuangia</taxon>
    </lineage>
</organism>
<keyword evidence="5 6" id="KW-0456">Lyase</keyword>
<evidence type="ECO:0000313" key="7">
    <source>
        <dbReference type="Proteomes" id="UP001321506"/>
    </source>
</evidence>
<evidence type="ECO:0000256" key="5">
    <source>
        <dbReference type="ARBA" id="ARBA00023239"/>
    </source>
</evidence>
<comment type="catalytic activity">
    <reaction evidence="1">
        <text>(4aS,6R)-4a-hydroxy-L-erythro-5,6,7,8-tetrahydrobiopterin = (6R)-L-erythro-6,7-dihydrobiopterin + H2O</text>
        <dbReference type="Rhea" id="RHEA:11920"/>
        <dbReference type="ChEBI" id="CHEBI:15377"/>
        <dbReference type="ChEBI" id="CHEBI:15642"/>
        <dbReference type="ChEBI" id="CHEBI:43120"/>
        <dbReference type="EC" id="4.2.1.96"/>
    </reaction>
</comment>
<dbReference type="Pfam" id="PF01329">
    <property type="entry name" value="Pterin_4a"/>
    <property type="match status" value="1"/>
</dbReference>
<dbReference type="PANTHER" id="PTHR12599:SF0">
    <property type="entry name" value="PTERIN-4-ALPHA-CARBINOLAMINE DEHYDRATASE"/>
    <property type="match status" value="1"/>
</dbReference>
<keyword evidence="7" id="KW-1185">Reference proteome</keyword>
<accession>A0AAW6T687</accession>
<dbReference type="SUPFAM" id="SSF55248">
    <property type="entry name" value="PCD-like"/>
    <property type="match status" value="1"/>
</dbReference>
<dbReference type="RefSeq" id="WP_281488380.1">
    <property type="nucleotide sequence ID" value="NZ_CP159582.1"/>
</dbReference>
<evidence type="ECO:0000256" key="1">
    <source>
        <dbReference type="ARBA" id="ARBA00001554"/>
    </source>
</evidence>
<proteinExistence type="inferred from homology"/>
<evidence type="ECO:0000256" key="4">
    <source>
        <dbReference type="ARBA" id="ARBA00021735"/>
    </source>
</evidence>
<dbReference type="Gene3D" id="3.30.1360.20">
    <property type="entry name" value="Transcriptional coactivator/pterin dehydratase"/>
    <property type="match status" value="1"/>
</dbReference>
<protein>
    <recommendedName>
        <fullName evidence="4">Putative pterin-4-alpha-carbinolamine dehydratase</fullName>
        <ecNumber evidence="3">4.2.1.96</ecNumber>
    </recommendedName>
</protein>
<dbReference type="EC" id="4.2.1.96" evidence="3"/>
<dbReference type="GO" id="GO:0006729">
    <property type="term" value="P:tetrahydrobiopterin biosynthetic process"/>
    <property type="evidence" value="ECO:0007669"/>
    <property type="project" value="InterPro"/>
</dbReference>
<dbReference type="GO" id="GO:0008124">
    <property type="term" value="F:4-alpha-hydroxytetrahydrobiopterin dehydratase activity"/>
    <property type="evidence" value="ECO:0007669"/>
    <property type="project" value="UniProtKB-EC"/>
</dbReference>
<dbReference type="PANTHER" id="PTHR12599">
    <property type="entry name" value="PTERIN-4-ALPHA-CARBINOLAMINE DEHYDRATASE"/>
    <property type="match status" value="1"/>
</dbReference>
<dbReference type="CDD" id="cd00488">
    <property type="entry name" value="PCD_DCoH"/>
    <property type="match status" value="1"/>
</dbReference>
<evidence type="ECO:0000256" key="3">
    <source>
        <dbReference type="ARBA" id="ARBA00013252"/>
    </source>
</evidence>
<name>A0AAW6T687_9MICO</name>
<evidence type="ECO:0000313" key="6">
    <source>
        <dbReference type="EMBL" id="MDI2098596.1"/>
    </source>
</evidence>
<dbReference type="Proteomes" id="UP001321506">
    <property type="component" value="Unassembled WGS sequence"/>
</dbReference>